<gene>
    <name evidence="2" type="ORF">CK203_103543</name>
</gene>
<dbReference type="PANTHER" id="PTHR33621:SF2">
    <property type="entry name" value="RIBOSOMAL L1 DOMAIN-CONTAINING PROTEIN"/>
    <property type="match status" value="1"/>
</dbReference>
<dbReference type="EMBL" id="QGNW01001241">
    <property type="protein sequence ID" value="RVW48825.1"/>
    <property type="molecule type" value="Genomic_DNA"/>
</dbReference>
<evidence type="ECO:0000313" key="2">
    <source>
        <dbReference type="EMBL" id="RVW48825.1"/>
    </source>
</evidence>
<feature type="region of interest" description="Disordered" evidence="1">
    <location>
        <begin position="186"/>
        <end position="233"/>
    </location>
</feature>
<dbReference type="AlphaFoldDB" id="A0A438EMH5"/>
<evidence type="ECO:0008006" key="4">
    <source>
        <dbReference type="Google" id="ProtNLM"/>
    </source>
</evidence>
<protein>
    <recommendedName>
        <fullName evidence="4">SAP domain-containing protein</fullName>
    </recommendedName>
</protein>
<dbReference type="PANTHER" id="PTHR33621">
    <property type="entry name" value="ASPARTIC/GLUTAMIC ACID-RICH PROTEIN"/>
    <property type="match status" value="1"/>
</dbReference>
<comment type="caution">
    <text evidence="2">The sequence shown here is derived from an EMBL/GenBank/DDBJ whole genome shotgun (WGS) entry which is preliminary data.</text>
</comment>
<reference evidence="2 3" key="1">
    <citation type="journal article" date="2018" name="PLoS Genet.">
        <title>Population sequencing reveals clonal diversity and ancestral inbreeding in the grapevine cultivar Chardonnay.</title>
        <authorList>
            <person name="Roach M.J."/>
            <person name="Johnson D.L."/>
            <person name="Bohlmann J."/>
            <person name="van Vuuren H.J."/>
            <person name="Jones S.J."/>
            <person name="Pretorius I.S."/>
            <person name="Schmidt S.A."/>
            <person name="Borneman A.R."/>
        </authorList>
    </citation>
    <scope>NUCLEOTIDE SEQUENCE [LARGE SCALE GENOMIC DNA]</scope>
    <source>
        <strain evidence="3">cv. Chardonnay</strain>
        <tissue evidence="2">Leaf</tissue>
    </source>
</reference>
<organism evidence="2 3">
    <name type="scientific">Vitis vinifera</name>
    <name type="common">Grape</name>
    <dbReference type="NCBI Taxonomy" id="29760"/>
    <lineage>
        <taxon>Eukaryota</taxon>
        <taxon>Viridiplantae</taxon>
        <taxon>Streptophyta</taxon>
        <taxon>Embryophyta</taxon>
        <taxon>Tracheophyta</taxon>
        <taxon>Spermatophyta</taxon>
        <taxon>Magnoliopsida</taxon>
        <taxon>eudicotyledons</taxon>
        <taxon>Gunneridae</taxon>
        <taxon>Pentapetalae</taxon>
        <taxon>rosids</taxon>
        <taxon>Vitales</taxon>
        <taxon>Vitaceae</taxon>
        <taxon>Viteae</taxon>
        <taxon>Vitis</taxon>
    </lineage>
</organism>
<accession>A0A438EMH5</accession>
<name>A0A438EMH5_VITVI</name>
<feature type="compositionally biased region" description="Basic and acidic residues" evidence="1">
    <location>
        <begin position="103"/>
        <end position="113"/>
    </location>
</feature>
<dbReference type="Proteomes" id="UP000288805">
    <property type="component" value="Unassembled WGS sequence"/>
</dbReference>
<feature type="region of interest" description="Disordered" evidence="1">
    <location>
        <begin position="82"/>
        <end position="118"/>
    </location>
</feature>
<sequence>MDFRGMKRKQLQALCKQHGVPANSTNLEMADRLSLFFKEKEKPVTQGRSCLKNLDGIDSLNDSNAVTCDPKRVRFSPENETFEFEDSEIDRENTPARTRAARRYSEQNHEAPRTKNHRGACSEVFITSCKEKGAKKGTKIKSTVSEIVDKSAKLSPVLEMDDNARGKENGRPIRRQLRSREVVVENASELGNEDSIIPKKNPVQTRSKRRNPKDSNEFLPQMKFPKTLLVKER</sequence>
<proteinExistence type="predicted"/>
<evidence type="ECO:0000313" key="3">
    <source>
        <dbReference type="Proteomes" id="UP000288805"/>
    </source>
</evidence>
<feature type="compositionally biased region" description="Basic and acidic residues" evidence="1">
    <location>
        <begin position="162"/>
        <end position="171"/>
    </location>
</feature>
<evidence type="ECO:0000256" key="1">
    <source>
        <dbReference type="SAM" id="MobiDB-lite"/>
    </source>
</evidence>
<feature type="region of interest" description="Disordered" evidence="1">
    <location>
        <begin position="158"/>
        <end position="177"/>
    </location>
</feature>